<accession>A0A336LMQ7</accession>
<evidence type="ECO:0000313" key="5">
    <source>
        <dbReference type="EMBL" id="SSW97665.1"/>
    </source>
</evidence>
<evidence type="ECO:0000259" key="2">
    <source>
        <dbReference type="Pfam" id="PF09324"/>
    </source>
</evidence>
<dbReference type="InterPro" id="IPR032691">
    <property type="entry name" value="Mon2/Sec7/BIG1-like_HUS"/>
</dbReference>
<dbReference type="Pfam" id="PF16206">
    <property type="entry name" value="Mon2_C"/>
    <property type="match status" value="2"/>
</dbReference>
<evidence type="ECO:0000259" key="4">
    <source>
        <dbReference type="Pfam" id="PF16206"/>
    </source>
</evidence>
<dbReference type="OMA" id="AWRLCLN"/>
<feature type="domain" description="Mon2/Sec7/BIG1-like HUS" evidence="3">
    <location>
        <begin position="56"/>
        <end position="217"/>
    </location>
</feature>
<dbReference type="Pfam" id="PF12783">
    <property type="entry name" value="Sec7-like_HUS"/>
    <property type="match status" value="1"/>
</dbReference>
<dbReference type="EMBL" id="UFQS01000026">
    <property type="protein sequence ID" value="SSW97665.1"/>
    <property type="molecule type" value="Genomic_DNA"/>
</dbReference>
<feature type="domain" description="Mon2 C-terminal" evidence="4">
    <location>
        <begin position="988"/>
        <end position="1386"/>
    </location>
</feature>
<dbReference type="InterPro" id="IPR032817">
    <property type="entry name" value="Mon2_C"/>
</dbReference>
<evidence type="ECO:0000313" key="6">
    <source>
        <dbReference type="EMBL" id="SSX18051.1"/>
    </source>
</evidence>
<proteinExistence type="predicted"/>
<feature type="domain" description="Mon2 C-terminal" evidence="4">
    <location>
        <begin position="709"/>
        <end position="943"/>
    </location>
</feature>
<feature type="domain" description="Mon2/Sec7/BIG1-like HDS" evidence="2">
    <location>
        <begin position="625"/>
        <end position="705"/>
    </location>
</feature>
<dbReference type="InterPro" id="IPR016024">
    <property type="entry name" value="ARM-type_fold"/>
</dbReference>
<dbReference type="InterPro" id="IPR015403">
    <property type="entry name" value="Mon2/Sec7/BIG1-like_HDS"/>
</dbReference>
<evidence type="ECO:0000259" key="3">
    <source>
        <dbReference type="Pfam" id="PF12783"/>
    </source>
</evidence>
<organism evidence="6">
    <name type="scientific">Culicoides sonorensis</name>
    <name type="common">Biting midge</name>
    <dbReference type="NCBI Taxonomy" id="179676"/>
    <lineage>
        <taxon>Eukaryota</taxon>
        <taxon>Metazoa</taxon>
        <taxon>Ecdysozoa</taxon>
        <taxon>Arthropoda</taxon>
        <taxon>Hexapoda</taxon>
        <taxon>Insecta</taxon>
        <taxon>Pterygota</taxon>
        <taxon>Neoptera</taxon>
        <taxon>Endopterygota</taxon>
        <taxon>Diptera</taxon>
        <taxon>Nematocera</taxon>
        <taxon>Chironomoidea</taxon>
        <taxon>Ceratopogonidae</taxon>
        <taxon>Ceratopogoninae</taxon>
        <taxon>Culicoides</taxon>
        <taxon>Monoculicoides</taxon>
    </lineage>
</organism>
<gene>
    <name evidence="6" type="primary">CSON007167</name>
</gene>
<sequence>MWFKEKHYLRQLVTLVFDRMMADHVSCDFTKERTVDLEQLKLSKGNPPKGLYVSAVDAYLLFQDLVQLVDADQPYWLLGMTEMTRTFGLELLEAYSEFSFLLKERVCALVIKLFSPHIKYRSSIPSSLQPPGTVDKPYFPISMRLLRVVSVLIQKYHKLLVTECEIFLSLIVKFLDTDKPAWQRALALEVLHKIILQPDLLVSFCECYDIKDHATNIFQDIVNSLGVYVQDCFSHLLQITGTTTLITTNCPGTGPSPGFSYREMLDKMEPPQISEGYGLSVTYVCILDLVRSILFVIQGSYLPTNAKIIKNTTSDKEKELYIQLINSSFNGILTGLYLLCDAATDENLTDTCLNYMQAFTALCGSLDLIVPRDAFVNAFCRAALPPHYAHTILNMNCHEFGFKVDTHDMISNYTGPCIENDFRHQVVAVGTPLPTLAIPLGAQLGPVMLTAKNLQCMRELLRLSLTYGEILGSSWYTVLVTLQHLAWILGLKPQTGGSLQVQAKATTDTNSITHVMSELPILSNMISQLFESSQHLSNESLNYLIEALCQLSQEAIELSFSNREPSLFAVAKLLETGLVNLFRVEVYWNTLTSHLLEVSSHPQARIREWGVEAVTYLVKSSLQHKYEKPLKDNAMLQIQLLSPLAELSSLNHLDSRQKQLECILQILNGSGEILTHGWPLILGVIGAVNEHHGETLIRIAFQCLQLVITDFLPAMPFRCLPLCINTATKFGLKAHELNISLTAIGLMWNISDYFNQNHEKISSSYEDDKSTLPDFSGVSNMSSFDKLWMCLYSRLGELCIDSRPAVRKSSGQTLFSTITAHGGLLTESTWQIVFWQVLFPLLDKVRQQASQASSDKVDTSGNILIHHSRNTAQKQWAETQVLTLSGVSKVFNTKRQILQSSENFNRAWCFLLDVIEFSSLQKNNEVSLAALKSFQELLYNNTADDQYLTETLWEIEMWNVAWRFWLNIGIESTNHFMCSAKIIKMEEVFGTIDLKQLCSVLTNAIAIPVHNDSTQYIISTVTDSSLTPLHEAVLNCIEFILIEVTANESLKNEEMIIILLRQLMVFSKYACEPPNLVKDQDISSNEIEWVNMNYIPFGEKSMLMLIRIYQQTADQEVVIKNDILFDLIKSINLSLSLKYKCMSSSTWKLAVSNLMIILDHGLKVARKHPSSFTNIWKDRGLDELVLDESIDCQIIELLRDKVLPFSGDIPDQFILDIVVLLNKGSIHSLNYMEISKDTNMKLRESFAKVCFETLLQFSLLSDLQNSNNNNVTLKSKEGCVAGRFAVTALLHRFEEILKKYNEDEQRSGACPLPRYRTSEISYVLKSIATLIASLKKVQTDKVGLTAWNQLIAIYPYLVDCTTTSSAEVSRSLKEALKGFSDLIQAPKY</sequence>
<dbReference type="Pfam" id="PF09324">
    <property type="entry name" value="Sec7-like_HDS"/>
    <property type="match status" value="1"/>
</dbReference>
<reference evidence="6" key="2">
    <citation type="submission" date="2018-07" db="EMBL/GenBank/DDBJ databases">
        <authorList>
            <person name="Quirk P.G."/>
            <person name="Krulwich T.A."/>
        </authorList>
    </citation>
    <scope>NUCLEOTIDE SEQUENCE</scope>
</reference>
<dbReference type="EMBL" id="UFQT01000026">
    <property type="protein sequence ID" value="SSX18051.1"/>
    <property type="molecule type" value="Genomic_DNA"/>
</dbReference>
<dbReference type="PANTHER" id="PTHR10663:SF333">
    <property type="entry name" value="PROTEIN MON2 HOMOLOG"/>
    <property type="match status" value="1"/>
</dbReference>
<evidence type="ECO:0000256" key="1">
    <source>
        <dbReference type="ARBA" id="ARBA00017134"/>
    </source>
</evidence>
<dbReference type="SUPFAM" id="SSF48371">
    <property type="entry name" value="ARM repeat"/>
    <property type="match status" value="1"/>
</dbReference>
<name>A0A336LMQ7_CULSO</name>
<dbReference type="PANTHER" id="PTHR10663">
    <property type="entry name" value="GUANYL-NUCLEOTIDE EXCHANGE FACTOR"/>
    <property type="match status" value="1"/>
</dbReference>
<reference evidence="5" key="1">
    <citation type="submission" date="2018-04" db="EMBL/GenBank/DDBJ databases">
        <authorList>
            <person name="Go L.Y."/>
            <person name="Mitchell J.A."/>
        </authorList>
    </citation>
    <scope>NUCLEOTIDE SEQUENCE</scope>
    <source>
        <tissue evidence="5">Whole organism</tissue>
    </source>
</reference>
<protein>
    <recommendedName>
        <fullName evidence="1">Protein MON2 homolog</fullName>
    </recommendedName>
</protein>
<dbReference type="VEuPathDB" id="VectorBase:CSON007167"/>